<dbReference type="Pfam" id="PF00270">
    <property type="entry name" value="DEAD"/>
    <property type="match status" value="1"/>
</dbReference>
<dbReference type="Proteomes" id="UP001218788">
    <property type="component" value="Unassembled WGS sequence"/>
</dbReference>
<dbReference type="PROSITE" id="PS51195">
    <property type="entry name" value="Q_MOTIF"/>
    <property type="match status" value="1"/>
</dbReference>
<feature type="domain" description="DEAD-box RNA helicase Q" evidence="11">
    <location>
        <begin position="1"/>
        <end position="29"/>
    </location>
</feature>
<reference evidence="12 13" key="1">
    <citation type="submission" date="2022-10" db="EMBL/GenBank/DDBJ databases">
        <title>Alteromonas sp. chi3 Genome sequencing.</title>
        <authorList>
            <person name="Park S."/>
        </authorList>
    </citation>
    <scope>NUCLEOTIDE SEQUENCE [LARGE SCALE GENOMIC DNA]</scope>
    <source>
        <strain evidence="13">chi3</strain>
    </source>
</reference>
<dbReference type="InterPro" id="IPR044742">
    <property type="entry name" value="DEAD/DEAH_RhlB"/>
</dbReference>
<dbReference type="EMBL" id="JAQQXP010000003">
    <property type="protein sequence ID" value="MDC8832491.1"/>
    <property type="molecule type" value="Genomic_DNA"/>
</dbReference>
<evidence type="ECO:0000256" key="1">
    <source>
        <dbReference type="ARBA" id="ARBA00022741"/>
    </source>
</evidence>
<feature type="domain" description="Helicase C-terminal" evidence="10">
    <location>
        <begin position="224"/>
        <end position="389"/>
    </location>
</feature>
<evidence type="ECO:0000256" key="4">
    <source>
        <dbReference type="ARBA" id="ARBA00022840"/>
    </source>
</evidence>
<dbReference type="PANTHER" id="PTHR47959:SF7">
    <property type="entry name" value="ATP-DEPENDENT RNA HELICASE DEAD BOX FAMILY"/>
    <property type="match status" value="1"/>
</dbReference>
<dbReference type="PROSITE" id="PS51194">
    <property type="entry name" value="HELICASE_CTER"/>
    <property type="match status" value="1"/>
</dbReference>
<dbReference type="SMART" id="SM00490">
    <property type="entry name" value="HELICc"/>
    <property type="match status" value="1"/>
</dbReference>
<evidence type="ECO:0000256" key="2">
    <source>
        <dbReference type="ARBA" id="ARBA00022801"/>
    </source>
</evidence>
<dbReference type="PROSITE" id="PS00039">
    <property type="entry name" value="DEAD_ATP_HELICASE"/>
    <property type="match status" value="1"/>
</dbReference>
<dbReference type="InterPro" id="IPR050079">
    <property type="entry name" value="DEAD_box_RNA_helicase"/>
</dbReference>
<gene>
    <name evidence="12" type="ORF">OIK42_17170</name>
</gene>
<protein>
    <submittedName>
        <fullName evidence="12">DEAD/DEAH box helicase</fullName>
    </submittedName>
</protein>
<feature type="short sequence motif" description="Q motif" evidence="6">
    <location>
        <begin position="1"/>
        <end position="29"/>
    </location>
</feature>
<dbReference type="GO" id="GO:0004386">
    <property type="term" value="F:helicase activity"/>
    <property type="evidence" value="ECO:0007669"/>
    <property type="project" value="UniProtKB-KW"/>
</dbReference>
<dbReference type="Gene3D" id="3.40.50.300">
    <property type="entry name" value="P-loop containing nucleotide triphosphate hydrolases"/>
    <property type="match status" value="2"/>
</dbReference>
<proteinExistence type="inferred from homology"/>
<dbReference type="InterPro" id="IPR027417">
    <property type="entry name" value="P-loop_NTPase"/>
</dbReference>
<dbReference type="SUPFAM" id="SSF52540">
    <property type="entry name" value="P-loop containing nucleoside triphosphate hydrolases"/>
    <property type="match status" value="1"/>
</dbReference>
<keyword evidence="1 7" id="KW-0547">Nucleotide-binding</keyword>
<keyword evidence="3 7" id="KW-0347">Helicase</keyword>
<evidence type="ECO:0000256" key="5">
    <source>
        <dbReference type="ARBA" id="ARBA00038437"/>
    </source>
</evidence>
<evidence type="ECO:0000259" key="9">
    <source>
        <dbReference type="PROSITE" id="PS51192"/>
    </source>
</evidence>
<sequence length="424" mass="46525">MSFSSFGFHARLLAVLDSLGYAAPTPIQQAAIPEILAGHDVMAGAQTGTGKTAAFALPLIQRYLEDQTEHHTDNNPVEKAIRVLVLTPTRELAQQVHQSFVKYAEGSGLRAVVAYGGASINPQIDALNSGCDVLVATPGRLLELVYKELIDVTTIATLVLDEADRMLDMGFITDIRRILKQLPENRQTLFFSATFNDDIYALSNTILRQPKLIEVAARNAPASKIEQQCYEVDKSRKAALVAYLIGAKNWQQVLIFTRTKQAVDALAKELEKDGITTAAVHGDKSQGARERGLEAFKTGSVRALVATDVAARGLDITQLQYVINFELPYNAEDYIHRIGRTGRAGQAGLAVSLVSRKEKYLLEDIEKLTGEPLSLQWMPGFEPNMLEDGDATTTTRKPSKKALRAKALGQEGQNKPKAGKRRRR</sequence>
<evidence type="ECO:0000313" key="12">
    <source>
        <dbReference type="EMBL" id="MDC8832491.1"/>
    </source>
</evidence>
<comment type="similarity">
    <text evidence="5 7">Belongs to the DEAD box helicase family.</text>
</comment>
<dbReference type="InterPro" id="IPR014014">
    <property type="entry name" value="RNA_helicase_DEAD_Q_motif"/>
</dbReference>
<dbReference type="InterPro" id="IPR001650">
    <property type="entry name" value="Helicase_C-like"/>
</dbReference>
<dbReference type="Pfam" id="PF00271">
    <property type="entry name" value="Helicase_C"/>
    <property type="match status" value="1"/>
</dbReference>
<evidence type="ECO:0000256" key="7">
    <source>
        <dbReference type="RuleBase" id="RU000492"/>
    </source>
</evidence>
<evidence type="ECO:0000313" key="13">
    <source>
        <dbReference type="Proteomes" id="UP001218788"/>
    </source>
</evidence>
<evidence type="ECO:0000259" key="11">
    <source>
        <dbReference type="PROSITE" id="PS51195"/>
    </source>
</evidence>
<keyword evidence="2 7" id="KW-0378">Hydrolase</keyword>
<dbReference type="CDD" id="cd18787">
    <property type="entry name" value="SF2_C_DEAD"/>
    <property type="match status" value="1"/>
</dbReference>
<feature type="domain" description="Helicase ATP-binding" evidence="9">
    <location>
        <begin position="32"/>
        <end position="213"/>
    </location>
</feature>
<dbReference type="CDD" id="cd00268">
    <property type="entry name" value="DEADc"/>
    <property type="match status" value="1"/>
</dbReference>
<name>A0ABT5L7X0_9ALTE</name>
<dbReference type="PANTHER" id="PTHR47959">
    <property type="entry name" value="ATP-DEPENDENT RNA HELICASE RHLE-RELATED"/>
    <property type="match status" value="1"/>
</dbReference>
<evidence type="ECO:0000256" key="8">
    <source>
        <dbReference type="SAM" id="MobiDB-lite"/>
    </source>
</evidence>
<evidence type="ECO:0000259" key="10">
    <source>
        <dbReference type="PROSITE" id="PS51194"/>
    </source>
</evidence>
<dbReference type="InterPro" id="IPR014001">
    <property type="entry name" value="Helicase_ATP-bd"/>
</dbReference>
<dbReference type="SMART" id="SM00487">
    <property type="entry name" value="DEXDc"/>
    <property type="match status" value="1"/>
</dbReference>
<evidence type="ECO:0000256" key="6">
    <source>
        <dbReference type="PROSITE-ProRule" id="PRU00552"/>
    </source>
</evidence>
<dbReference type="InterPro" id="IPR011545">
    <property type="entry name" value="DEAD/DEAH_box_helicase_dom"/>
</dbReference>
<keyword evidence="4 7" id="KW-0067">ATP-binding</keyword>
<feature type="region of interest" description="Disordered" evidence="8">
    <location>
        <begin position="384"/>
        <end position="424"/>
    </location>
</feature>
<dbReference type="InterPro" id="IPR000629">
    <property type="entry name" value="RNA-helicase_DEAD-box_CS"/>
</dbReference>
<keyword evidence="13" id="KW-1185">Reference proteome</keyword>
<dbReference type="PROSITE" id="PS51192">
    <property type="entry name" value="HELICASE_ATP_BIND_1"/>
    <property type="match status" value="1"/>
</dbReference>
<dbReference type="RefSeq" id="WP_273642317.1">
    <property type="nucleotide sequence ID" value="NZ_JAQQXP010000003.1"/>
</dbReference>
<accession>A0ABT5L7X0</accession>
<comment type="caution">
    <text evidence="12">The sequence shown here is derived from an EMBL/GenBank/DDBJ whole genome shotgun (WGS) entry which is preliminary data.</text>
</comment>
<evidence type="ECO:0000256" key="3">
    <source>
        <dbReference type="ARBA" id="ARBA00022806"/>
    </source>
</evidence>
<organism evidence="12 13">
    <name type="scientific">Alteromonas gilva</name>
    <dbReference type="NCBI Taxonomy" id="2987522"/>
    <lineage>
        <taxon>Bacteria</taxon>
        <taxon>Pseudomonadati</taxon>
        <taxon>Pseudomonadota</taxon>
        <taxon>Gammaproteobacteria</taxon>
        <taxon>Alteromonadales</taxon>
        <taxon>Alteromonadaceae</taxon>
        <taxon>Alteromonas/Salinimonas group</taxon>
        <taxon>Alteromonas</taxon>
    </lineage>
</organism>